<proteinExistence type="predicted"/>
<accession>F9S001</accession>
<dbReference type="SUPFAM" id="SSF117281">
    <property type="entry name" value="Kelch motif"/>
    <property type="match status" value="1"/>
</dbReference>
<evidence type="ECO:0000256" key="1">
    <source>
        <dbReference type="ARBA" id="ARBA00022441"/>
    </source>
</evidence>
<dbReference type="InterPro" id="IPR056734">
    <property type="entry name" value="NANM"/>
</dbReference>
<name>F9S001_9VIBR</name>
<keyword evidence="1" id="KW-0880">Kelch repeat</keyword>
<evidence type="ECO:0000256" key="2">
    <source>
        <dbReference type="ARBA" id="ARBA00022737"/>
    </source>
</evidence>
<dbReference type="Gene3D" id="2.120.10.80">
    <property type="entry name" value="Kelch-type beta propeller"/>
    <property type="match status" value="2"/>
</dbReference>
<sequence>MKIQFTQLAALPAGLKNGVGFSHIVSSDISTEVIYAGLGSLGQQWLSFDMDGGSDWQAKAPFPGVARNDAVCIPVEGGCYVFSGAGVAEGGDYTTVLDDGYYYDCQQDSWQQVAMTTPVGLLGGVGFALDSDNLAFVGGYNKAVFDGLMAQLNEPLIANDADAKQACLVQFMSQSIDDYQWNDKVYGYQLSTQQWHVIANNPFQANCGAGVFRHGDRLTLVEGEVKPGLRSLHSKQLQFKEGKVVESMYLPSIHDLHPSHEGVAGAYCGELNGQWIVAGGAFFIGSQHKYQQGQWYSHQGLSKTFDSKVWCFDGAKWQHIADLPQGCAYGVAMTTKQGMIVVGGESAQGEAMTECYLAQVE</sequence>
<dbReference type="InterPro" id="IPR015915">
    <property type="entry name" value="Kelch-typ_b-propeller"/>
</dbReference>
<dbReference type="AlphaFoldDB" id="F9S001"/>
<dbReference type="OrthoDB" id="5857700at2"/>
<protein>
    <recommendedName>
        <fullName evidence="5">N-acetylneuraminate epimerase</fullName>
    </recommendedName>
</protein>
<evidence type="ECO:0000313" key="4">
    <source>
        <dbReference type="Proteomes" id="UP000004605"/>
    </source>
</evidence>
<dbReference type="NCBIfam" id="TIGR03547">
    <property type="entry name" value="muta_rot_YjhT"/>
    <property type="match status" value="1"/>
</dbReference>
<dbReference type="InterPro" id="IPR019936">
    <property type="entry name" value="NanM_proteobact"/>
</dbReference>
<dbReference type="EMBL" id="AFWF01000073">
    <property type="protein sequence ID" value="EGU44075.1"/>
    <property type="molecule type" value="Genomic_DNA"/>
</dbReference>
<evidence type="ECO:0000313" key="3">
    <source>
        <dbReference type="EMBL" id="EGU44075.1"/>
    </source>
</evidence>
<dbReference type="Proteomes" id="UP000004605">
    <property type="component" value="Unassembled WGS sequence"/>
</dbReference>
<comment type="caution">
    <text evidence="3">The sequence shown here is derived from an EMBL/GenBank/DDBJ whole genome shotgun (WGS) entry which is preliminary data.</text>
</comment>
<dbReference type="RefSeq" id="WP_006711426.1">
    <property type="nucleotide sequence ID" value="NZ_AFWF01000073.1"/>
</dbReference>
<keyword evidence="2" id="KW-0677">Repeat</keyword>
<dbReference type="Pfam" id="PF24996">
    <property type="entry name" value="NANM"/>
    <property type="match status" value="1"/>
</dbReference>
<gene>
    <name evidence="3" type="ORF">VII00023_00365</name>
</gene>
<evidence type="ECO:0008006" key="5">
    <source>
        <dbReference type="Google" id="ProtNLM"/>
    </source>
</evidence>
<reference evidence="3 4" key="1">
    <citation type="journal article" date="2012" name="Int. J. Syst. Evol. Microbiol.">
        <title>Vibrio caribbeanicus sp. nov., isolated from the marine sponge Scleritoderma cyanea.</title>
        <authorList>
            <person name="Hoffmann M."/>
            <person name="Monday S.R."/>
            <person name="Allard M.W."/>
            <person name="Strain E.A."/>
            <person name="Whittaker P."/>
            <person name="Naum M."/>
            <person name="McCarthy P.J."/>
            <person name="Lopez J.V."/>
            <person name="Fischer M."/>
            <person name="Brown E.W."/>
        </authorList>
    </citation>
    <scope>NUCLEOTIDE SEQUENCE [LARGE SCALE GENOMIC DNA]</scope>
    <source>
        <strain evidence="3 4">ATCC 700023</strain>
    </source>
</reference>
<organism evidence="3 4">
    <name type="scientific">Vibrio ichthyoenteri ATCC 700023</name>
    <dbReference type="NCBI Taxonomy" id="870968"/>
    <lineage>
        <taxon>Bacteria</taxon>
        <taxon>Pseudomonadati</taxon>
        <taxon>Pseudomonadota</taxon>
        <taxon>Gammaproteobacteria</taxon>
        <taxon>Vibrionales</taxon>
        <taxon>Vibrionaceae</taxon>
        <taxon>Vibrio</taxon>
    </lineage>
</organism>
<keyword evidence="4" id="KW-1185">Reference proteome</keyword>